<dbReference type="InterPro" id="IPR017941">
    <property type="entry name" value="Rieske_2Fe-2S"/>
</dbReference>
<dbReference type="GO" id="GO:0004497">
    <property type="term" value="F:monooxygenase activity"/>
    <property type="evidence" value="ECO:0007669"/>
    <property type="project" value="UniProtKB-ARBA"/>
</dbReference>
<evidence type="ECO:0000313" key="8">
    <source>
        <dbReference type="Proteomes" id="UP000198802"/>
    </source>
</evidence>
<dbReference type="GO" id="GO:0051213">
    <property type="term" value="F:dioxygenase activity"/>
    <property type="evidence" value="ECO:0007669"/>
    <property type="project" value="UniProtKB-KW"/>
</dbReference>
<proteinExistence type="predicted"/>
<evidence type="ECO:0000256" key="4">
    <source>
        <dbReference type="ARBA" id="ARBA00023014"/>
    </source>
</evidence>
<keyword evidence="3" id="KW-0408">Iron</keyword>
<evidence type="ECO:0000256" key="3">
    <source>
        <dbReference type="ARBA" id="ARBA00023004"/>
    </source>
</evidence>
<dbReference type="Pfam" id="PF00355">
    <property type="entry name" value="Rieske"/>
    <property type="match status" value="1"/>
</dbReference>
<name>A0A0S4R0F8_9ACTN</name>
<feature type="region of interest" description="Disordered" evidence="5">
    <location>
        <begin position="286"/>
        <end position="319"/>
    </location>
</feature>
<dbReference type="InterPro" id="IPR036922">
    <property type="entry name" value="Rieske_2Fe-2S_sf"/>
</dbReference>
<keyword evidence="8" id="KW-1185">Reference proteome</keyword>
<dbReference type="PANTHER" id="PTHR21496">
    <property type="entry name" value="FERREDOXIN-RELATED"/>
    <property type="match status" value="1"/>
</dbReference>
<dbReference type="Pfam" id="PF09990">
    <property type="entry name" value="DUF2231"/>
    <property type="match status" value="1"/>
</dbReference>
<dbReference type="AlphaFoldDB" id="A0A0S4R0F8"/>
<protein>
    <submittedName>
        <fullName evidence="7">Ferredoxin subunit of nitrite reductase or a ring-hydroxylating dioxygenase</fullName>
    </submittedName>
</protein>
<accession>A0A0S4R0F8</accession>
<evidence type="ECO:0000256" key="1">
    <source>
        <dbReference type="ARBA" id="ARBA00022714"/>
    </source>
</evidence>
<dbReference type="GO" id="GO:0046872">
    <property type="term" value="F:metal ion binding"/>
    <property type="evidence" value="ECO:0007669"/>
    <property type="project" value="UniProtKB-KW"/>
</dbReference>
<evidence type="ECO:0000256" key="2">
    <source>
        <dbReference type="ARBA" id="ARBA00022723"/>
    </source>
</evidence>
<dbReference type="RefSeq" id="WP_091285535.1">
    <property type="nucleotide sequence ID" value="NZ_FAOZ01000041.1"/>
</dbReference>
<dbReference type="GO" id="GO:0051537">
    <property type="term" value="F:2 iron, 2 sulfur cluster binding"/>
    <property type="evidence" value="ECO:0007669"/>
    <property type="project" value="UniProtKB-KW"/>
</dbReference>
<dbReference type="GO" id="GO:0016705">
    <property type="term" value="F:oxidoreductase activity, acting on paired donors, with incorporation or reduction of molecular oxygen"/>
    <property type="evidence" value="ECO:0007669"/>
    <property type="project" value="UniProtKB-ARBA"/>
</dbReference>
<evidence type="ECO:0000256" key="5">
    <source>
        <dbReference type="SAM" id="MobiDB-lite"/>
    </source>
</evidence>
<keyword evidence="7" id="KW-0223">Dioxygenase</keyword>
<evidence type="ECO:0000313" key="7">
    <source>
        <dbReference type="EMBL" id="CUU60504.1"/>
    </source>
</evidence>
<feature type="domain" description="Rieske" evidence="6">
    <location>
        <begin position="181"/>
        <end position="276"/>
    </location>
</feature>
<dbReference type="InterPro" id="IPR019251">
    <property type="entry name" value="DUF2231_TM"/>
</dbReference>
<keyword evidence="4" id="KW-0411">Iron-sulfur</keyword>
<organism evidence="7 8">
    <name type="scientific">Parafrankia irregularis</name>
    <dbReference type="NCBI Taxonomy" id="795642"/>
    <lineage>
        <taxon>Bacteria</taxon>
        <taxon>Bacillati</taxon>
        <taxon>Actinomycetota</taxon>
        <taxon>Actinomycetes</taxon>
        <taxon>Frankiales</taxon>
        <taxon>Frankiaceae</taxon>
        <taxon>Parafrankia</taxon>
    </lineage>
</organism>
<reference evidence="8" key="1">
    <citation type="submission" date="2015-11" db="EMBL/GenBank/DDBJ databases">
        <authorList>
            <person name="Varghese N."/>
        </authorList>
    </citation>
    <scope>NUCLEOTIDE SEQUENCE [LARGE SCALE GENOMIC DNA]</scope>
    <source>
        <strain evidence="8">DSM 45899</strain>
    </source>
</reference>
<dbReference type="SUPFAM" id="SSF50022">
    <property type="entry name" value="ISP domain"/>
    <property type="match status" value="1"/>
</dbReference>
<dbReference type="EMBL" id="FAOZ01000041">
    <property type="protein sequence ID" value="CUU60504.1"/>
    <property type="molecule type" value="Genomic_DNA"/>
</dbReference>
<dbReference type="PROSITE" id="PS51296">
    <property type="entry name" value="RIESKE"/>
    <property type="match status" value="1"/>
</dbReference>
<keyword evidence="2" id="KW-0479">Metal-binding</keyword>
<dbReference type="Proteomes" id="UP000198802">
    <property type="component" value="Unassembled WGS sequence"/>
</dbReference>
<gene>
    <name evidence="7" type="ORF">Ga0074812_14123</name>
</gene>
<keyword evidence="7" id="KW-0560">Oxidoreductase</keyword>
<evidence type="ECO:0000259" key="6">
    <source>
        <dbReference type="PROSITE" id="PS51296"/>
    </source>
</evidence>
<dbReference type="PANTHER" id="PTHR21496:SF23">
    <property type="entry name" value="3-PHENYLPROPIONATE_CINNAMIC ACID DIOXYGENASE FERREDOXIN SUBUNIT"/>
    <property type="match status" value="1"/>
</dbReference>
<keyword evidence="1" id="KW-0001">2Fe-2S</keyword>
<sequence>MRGTERLLDRIEREERLDTIADGVSGFWSSTLRSERLRDVLCGRMLGHPLHPAAILVPAGTLLSATLLDTTGGASLRPAARRLIGLGLLSAGPAALAGWSDWLDTTGAERRVGLVHAASNIVGIASYAVSWNQRRRGARGLAASVTGAAALGIGGWLGGHLAYAQGVGVDTTAFQRGPADWTDVLAASEVTLEPRKVEIDGVPVLLTRVDGQIVAISDRCTHRGGPLHEGDRVGGCVRCPWHGSRFELESGEVVRGPATRPQPLYEVREIAGRVQIRRPEVRALRANPVGPSAGPHEARPRVTAEGHAVAAADRPRQHV</sequence>
<dbReference type="CDD" id="cd03467">
    <property type="entry name" value="Rieske"/>
    <property type="match status" value="1"/>
</dbReference>
<dbReference type="Gene3D" id="2.102.10.10">
    <property type="entry name" value="Rieske [2Fe-2S] iron-sulphur domain"/>
    <property type="match status" value="1"/>
</dbReference>